<evidence type="ECO:0000313" key="6">
    <source>
        <dbReference type="EMBL" id="KAH9827404.1"/>
    </source>
</evidence>
<dbReference type="OrthoDB" id="6247875at2759"/>
<dbReference type="EMBL" id="RIBY02001879">
    <property type="protein sequence ID" value="KAH9827404.1"/>
    <property type="molecule type" value="Genomic_DNA"/>
</dbReference>
<evidence type="ECO:0000256" key="2">
    <source>
        <dbReference type="ARBA" id="ARBA00023242"/>
    </source>
</evidence>
<feature type="compositionally biased region" description="Polar residues" evidence="4">
    <location>
        <begin position="7"/>
        <end position="25"/>
    </location>
</feature>
<keyword evidence="1 3" id="KW-0238">DNA-binding</keyword>
<keyword evidence="2 3" id="KW-0539">Nucleus</keyword>
<dbReference type="Gene3D" id="1.10.30.10">
    <property type="entry name" value="High mobility group box domain"/>
    <property type="match status" value="1"/>
</dbReference>
<evidence type="ECO:0000259" key="5">
    <source>
        <dbReference type="PROSITE" id="PS50118"/>
    </source>
</evidence>
<dbReference type="AlphaFoldDB" id="A0A9W7SRG2"/>
<dbReference type="SMART" id="SM00398">
    <property type="entry name" value="HMG"/>
    <property type="match status" value="1"/>
</dbReference>
<proteinExistence type="predicted"/>
<evidence type="ECO:0000256" key="4">
    <source>
        <dbReference type="SAM" id="MobiDB-lite"/>
    </source>
</evidence>
<dbReference type="CDD" id="cd01389">
    <property type="entry name" value="HMG-box_ROX1-like"/>
    <property type="match status" value="1"/>
</dbReference>
<dbReference type="GO" id="GO:0000981">
    <property type="term" value="F:DNA-binding transcription factor activity, RNA polymerase II-specific"/>
    <property type="evidence" value="ECO:0007669"/>
    <property type="project" value="TreeGrafter"/>
</dbReference>
<feature type="compositionally biased region" description="Low complexity" evidence="4">
    <location>
        <begin position="459"/>
        <end position="470"/>
    </location>
</feature>
<dbReference type="Pfam" id="PF00505">
    <property type="entry name" value="HMG_box"/>
    <property type="match status" value="1"/>
</dbReference>
<protein>
    <submittedName>
        <fullName evidence="6">SRY (Sex determining region Y)-box</fullName>
    </submittedName>
</protein>
<dbReference type="InterPro" id="IPR051356">
    <property type="entry name" value="SOX/SOX-like_TF"/>
</dbReference>
<feature type="DNA-binding region" description="HMG box" evidence="3">
    <location>
        <begin position="260"/>
        <end position="334"/>
    </location>
</feature>
<feature type="compositionally biased region" description="Acidic residues" evidence="4">
    <location>
        <begin position="218"/>
        <end position="227"/>
    </location>
</feature>
<feature type="compositionally biased region" description="Polar residues" evidence="4">
    <location>
        <begin position="505"/>
        <end position="517"/>
    </location>
</feature>
<keyword evidence="7" id="KW-1185">Reference proteome</keyword>
<evidence type="ECO:0000256" key="1">
    <source>
        <dbReference type="ARBA" id="ARBA00023125"/>
    </source>
</evidence>
<evidence type="ECO:0000256" key="3">
    <source>
        <dbReference type="PROSITE-ProRule" id="PRU00267"/>
    </source>
</evidence>
<feature type="compositionally biased region" description="Acidic residues" evidence="4">
    <location>
        <begin position="531"/>
        <end position="544"/>
    </location>
</feature>
<feature type="region of interest" description="Disordered" evidence="4">
    <location>
        <begin position="441"/>
        <end position="577"/>
    </location>
</feature>
<dbReference type="SUPFAM" id="SSF47095">
    <property type="entry name" value="HMG-box"/>
    <property type="match status" value="1"/>
</dbReference>
<dbReference type="InterPro" id="IPR036910">
    <property type="entry name" value="HMG_box_dom_sf"/>
</dbReference>
<evidence type="ECO:0000313" key="7">
    <source>
        <dbReference type="Proteomes" id="UP001138500"/>
    </source>
</evidence>
<gene>
    <name evidence="6" type="ORF">Tdes44962_MAKER02850</name>
</gene>
<comment type="caution">
    <text evidence="6">The sequence shown here is derived from an EMBL/GenBank/DDBJ whole genome shotgun (WGS) entry which is preliminary data.</text>
</comment>
<organism evidence="6 7">
    <name type="scientific">Teratosphaeria destructans</name>
    <dbReference type="NCBI Taxonomy" id="418781"/>
    <lineage>
        <taxon>Eukaryota</taxon>
        <taxon>Fungi</taxon>
        <taxon>Dikarya</taxon>
        <taxon>Ascomycota</taxon>
        <taxon>Pezizomycotina</taxon>
        <taxon>Dothideomycetes</taxon>
        <taxon>Dothideomycetidae</taxon>
        <taxon>Mycosphaerellales</taxon>
        <taxon>Teratosphaeriaceae</taxon>
        <taxon>Teratosphaeria</taxon>
    </lineage>
</organism>
<feature type="compositionally biased region" description="Pro residues" evidence="4">
    <location>
        <begin position="471"/>
        <end position="483"/>
    </location>
</feature>
<dbReference type="PANTHER" id="PTHR45789:SF2">
    <property type="entry name" value="FI18025P1"/>
    <property type="match status" value="1"/>
</dbReference>
<dbReference type="Proteomes" id="UP001138500">
    <property type="component" value="Unassembled WGS sequence"/>
</dbReference>
<reference evidence="6 7" key="1">
    <citation type="journal article" date="2018" name="IMA Fungus">
        <title>IMA Genome-F 10: Nine draft genome sequences of Claviceps purpurea s.lat., including C. arundinis, C. humidiphila, and C. cf. spartinae, pseudomolecules for the pitch canker pathogen Fusarium circinatum, draft genome of Davidsoniella eucalypti, Grosmannia galeiformis, Quambalaria eucalypti, and Teratosphaeria destructans.</title>
        <authorList>
            <person name="Wingfield B.D."/>
            <person name="Liu M."/>
            <person name="Nguyen H.D."/>
            <person name="Lane F.A."/>
            <person name="Morgan S.W."/>
            <person name="De Vos L."/>
            <person name="Wilken P.M."/>
            <person name="Duong T.A."/>
            <person name="Aylward J."/>
            <person name="Coetzee M.P."/>
            <person name="Dadej K."/>
            <person name="De Beer Z.W."/>
            <person name="Findlay W."/>
            <person name="Havenga M."/>
            <person name="Kolarik M."/>
            <person name="Menzies J.G."/>
            <person name="Naidoo K."/>
            <person name="Pochopski O."/>
            <person name="Shoukouhi P."/>
            <person name="Santana Q.C."/>
            <person name="Seifert K.A."/>
            <person name="Soal N."/>
            <person name="Steenkamp E.T."/>
            <person name="Tatham C.T."/>
            <person name="van der Nest M.A."/>
            <person name="Wingfield M.J."/>
        </authorList>
    </citation>
    <scope>NUCLEOTIDE SEQUENCE [LARGE SCALE GENOMIC DNA]</scope>
    <source>
        <strain evidence="6">CMW44962</strain>
    </source>
</reference>
<dbReference type="PROSITE" id="PS50118">
    <property type="entry name" value="HMG_BOX_2"/>
    <property type="match status" value="1"/>
</dbReference>
<feature type="domain" description="HMG box" evidence="5">
    <location>
        <begin position="260"/>
        <end position="334"/>
    </location>
</feature>
<sequence>MSDFDFNAQSTGGFTQEQVSNNYGQYTDDSFSDIDMSSLDASLLDDMPMDQLFDTEALARDQMPISMPMSMPQHVPMPTTTPTMMPQYHPTIGWYYPMMQPMPLVPQFPAQMMGMATPQEGYMPMAALQPMMAPQQVGGFYGYAPQPINPMQQSVAEPKQNANDKPEPAQQTNNTPNNKNKRSLALGTQSLLDDHSEDSSQPPQKRSRPTKQRAPIIIDDEDDDEDTTTPGPRADRRKPGSLYQTCICDIRSKWEKPEKIPRPRNAFIIYRTANSRKIARDLRARGKNGGVLNQKVSQYAGEQWRAEPEEVKERYRGYARQEAEQHRRDYPDYVFRPRRKVGDATAQPGFGGPGCVCGAYEKNLARLEGREVVDEGRRVTRGSVVSLEVQQGEDSLFVPETEAVVWDEGAEIARLRAESAAFAREQQRSFDFADGDVTNSTQLRRSSRTRSGVAYNTTSPLDLSSLDLGIPSPPAPAAAPTPEPSLSSKSRHRPSPIHTPFSTPPAYNTRSRRQSSIDFGGLLESSSFPMEEMEGLLGDEDAEILGERRESTVGRGRRSPRGRSGNSTPRRSARRTG</sequence>
<feature type="compositionally biased region" description="Polar residues" evidence="4">
    <location>
        <begin position="149"/>
        <end position="161"/>
    </location>
</feature>
<dbReference type="PANTHER" id="PTHR45789">
    <property type="entry name" value="FI18025P1"/>
    <property type="match status" value="1"/>
</dbReference>
<reference evidence="6 7" key="2">
    <citation type="journal article" date="2021" name="Curr. Genet.">
        <title>Genetic response to nitrogen starvation in the aggressive Eucalyptus foliar pathogen Teratosphaeria destructans.</title>
        <authorList>
            <person name="Havenga M."/>
            <person name="Wingfield B.D."/>
            <person name="Wingfield M.J."/>
            <person name="Dreyer L.L."/>
            <person name="Roets F."/>
            <person name="Aylward J."/>
        </authorList>
    </citation>
    <scope>NUCLEOTIDE SEQUENCE [LARGE SCALE GENOMIC DNA]</scope>
    <source>
        <strain evidence="6">CMW44962</strain>
    </source>
</reference>
<name>A0A9W7SRG2_9PEZI</name>
<feature type="compositionally biased region" description="Low complexity" evidence="4">
    <location>
        <begin position="168"/>
        <end position="178"/>
    </location>
</feature>
<dbReference type="GO" id="GO:0000978">
    <property type="term" value="F:RNA polymerase II cis-regulatory region sequence-specific DNA binding"/>
    <property type="evidence" value="ECO:0007669"/>
    <property type="project" value="TreeGrafter"/>
</dbReference>
<dbReference type="GO" id="GO:0005634">
    <property type="term" value="C:nucleus"/>
    <property type="evidence" value="ECO:0007669"/>
    <property type="project" value="UniProtKB-UniRule"/>
</dbReference>
<feature type="region of interest" description="Disordered" evidence="4">
    <location>
        <begin position="1"/>
        <end position="25"/>
    </location>
</feature>
<dbReference type="InterPro" id="IPR009071">
    <property type="entry name" value="HMG_box_dom"/>
</dbReference>
<accession>A0A9W7SRG2</accession>
<feature type="region of interest" description="Disordered" evidence="4">
    <location>
        <begin position="144"/>
        <end position="240"/>
    </location>
</feature>